<dbReference type="GO" id="GO:0000964">
    <property type="term" value="P:mitochondrial RNA 5'-end processing"/>
    <property type="evidence" value="ECO:0007669"/>
    <property type="project" value="TreeGrafter"/>
</dbReference>
<dbReference type="EMBL" id="JAPEVG010000003">
    <property type="protein sequence ID" value="KAJ8501918.1"/>
    <property type="molecule type" value="Genomic_DNA"/>
</dbReference>
<dbReference type="Proteomes" id="UP001215151">
    <property type="component" value="Unassembled WGS sequence"/>
</dbReference>
<evidence type="ECO:0000313" key="2">
    <source>
        <dbReference type="EMBL" id="KAJ8501918.1"/>
    </source>
</evidence>
<keyword evidence="3" id="KW-1185">Reference proteome</keyword>
<dbReference type="PANTHER" id="PTHR31014:SF0">
    <property type="entry name" value="MITOCHONDRIAL TRANSLATION SYSTEM COMPONENT PET127-RELATED"/>
    <property type="match status" value="1"/>
</dbReference>
<evidence type="ECO:0000313" key="3">
    <source>
        <dbReference type="Proteomes" id="UP001215151"/>
    </source>
</evidence>
<feature type="region of interest" description="Disordered" evidence="1">
    <location>
        <begin position="1"/>
        <end position="39"/>
    </location>
</feature>
<protein>
    <recommendedName>
        <fullName evidence="4">Pet127-domain-containing protein</fullName>
    </recommendedName>
</protein>
<reference evidence="2" key="1">
    <citation type="submission" date="2022-11" db="EMBL/GenBank/DDBJ databases">
        <title>Genome Sequence of Cubamyces cubensis.</title>
        <authorList>
            <person name="Buettner E."/>
        </authorList>
    </citation>
    <scope>NUCLEOTIDE SEQUENCE</scope>
    <source>
        <strain evidence="2">MPL-01</strain>
    </source>
</reference>
<proteinExistence type="predicted"/>
<evidence type="ECO:0008006" key="4">
    <source>
        <dbReference type="Google" id="ProtNLM"/>
    </source>
</evidence>
<dbReference type="PANTHER" id="PTHR31014">
    <property type="entry name" value="MITOCHONDRIAL TRANSLATION SYSTEM COMPONENT PET127-RELATED"/>
    <property type="match status" value="1"/>
</dbReference>
<name>A0AAD7XGY2_9APHY</name>
<accession>A0AAD7XGY2</accession>
<evidence type="ECO:0000256" key="1">
    <source>
        <dbReference type="SAM" id="MobiDB-lite"/>
    </source>
</evidence>
<sequence>MKFSSTLSSDGTGGPDATASPSTGASEAPVAGPSSTSDIYSDAEVEKDGIILALDTAVASLLEGKGKGKEKEAHFKPLEGKAMQPRVGKQTVVVSQGTLLDRSFRPLKDVQKARKKHIPQLAHGLNEVLRREGVHWLRDPETQKYNFPEYLENIPRVEDFAFDRLPGFTPSSRDMGFVASVKQAGCRFAGSTSSLTGILTQIYLLLSEEKSINISDLSAEFDKAPRFFTPGQRIPTSVILLYQNGIYTTDYDGERDSSDPEEIILLPLGTLLEKFLTLPKAQFDTFLKSNTSGQHPKLTDVHRYAKYGNFLMRSQLDCYDKSLPGTGVFDLKTRAISAIRHDVYNYLNYIDHNIESLRGREGSFESEYYDMIRSAFLEYSFQARIGNMDGVLVAYHNTARIFGFQYISLREMDRCLFGREDAGDRVFLRCVALMEILYEHITNCFPRQSVKVTFEKRSTVVRAWVEPLEVDGGEPPVVELQLHLQNIMHGRAAKGSYVIYADYPWTVQYRIERNVEDQATILRNRDRAYKRQMSIAKSLPTTQEGSEGDAEVLEETFGVSDPAQSQSTVLVDEGTV</sequence>
<feature type="compositionally biased region" description="Polar residues" evidence="1">
    <location>
        <begin position="1"/>
        <end position="10"/>
    </location>
</feature>
<organism evidence="2 3">
    <name type="scientific">Trametes cubensis</name>
    <dbReference type="NCBI Taxonomy" id="1111947"/>
    <lineage>
        <taxon>Eukaryota</taxon>
        <taxon>Fungi</taxon>
        <taxon>Dikarya</taxon>
        <taxon>Basidiomycota</taxon>
        <taxon>Agaricomycotina</taxon>
        <taxon>Agaricomycetes</taxon>
        <taxon>Polyporales</taxon>
        <taxon>Polyporaceae</taxon>
        <taxon>Trametes</taxon>
    </lineage>
</organism>
<dbReference type="InterPro" id="IPR013943">
    <property type="entry name" value="Pet127"/>
</dbReference>
<comment type="caution">
    <text evidence="2">The sequence shown here is derived from an EMBL/GenBank/DDBJ whole genome shotgun (WGS) entry which is preliminary data.</text>
</comment>
<dbReference type="AlphaFoldDB" id="A0AAD7XGY2"/>
<gene>
    <name evidence="2" type="ORF">ONZ51_g320</name>
</gene>
<dbReference type="Pfam" id="PF08634">
    <property type="entry name" value="Pet127"/>
    <property type="match status" value="1"/>
</dbReference>
<dbReference type="GO" id="GO:0005740">
    <property type="term" value="C:mitochondrial envelope"/>
    <property type="evidence" value="ECO:0007669"/>
    <property type="project" value="TreeGrafter"/>
</dbReference>